<name>A0ABS4G5Y8_9CLOT</name>
<dbReference type="RefSeq" id="WP_209460130.1">
    <property type="nucleotide sequence ID" value="NZ_JAGGKC010000021.1"/>
</dbReference>
<gene>
    <name evidence="2" type="ORF">J2Z34_002442</name>
</gene>
<evidence type="ECO:0000256" key="1">
    <source>
        <dbReference type="SAM" id="Phobius"/>
    </source>
</evidence>
<reference evidence="2 3" key="1">
    <citation type="submission" date="2021-03" db="EMBL/GenBank/DDBJ databases">
        <title>Genomic Encyclopedia of Type Strains, Phase IV (KMG-IV): sequencing the most valuable type-strain genomes for metagenomic binning, comparative biology and taxonomic classification.</title>
        <authorList>
            <person name="Goeker M."/>
        </authorList>
    </citation>
    <scope>NUCLEOTIDE SEQUENCE [LARGE SCALE GENOMIC DNA]</scope>
    <source>
        <strain evidence="2 3">DSM 6139</strain>
    </source>
</reference>
<protein>
    <submittedName>
        <fullName evidence="2">Uncharacterized protein</fullName>
    </submittedName>
</protein>
<proteinExistence type="predicted"/>
<keyword evidence="1" id="KW-0812">Transmembrane</keyword>
<feature type="transmembrane region" description="Helical" evidence="1">
    <location>
        <begin position="53"/>
        <end position="75"/>
    </location>
</feature>
<keyword evidence="1" id="KW-0472">Membrane</keyword>
<accession>A0ABS4G5Y8</accession>
<dbReference type="Proteomes" id="UP001519271">
    <property type="component" value="Unassembled WGS sequence"/>
</dbReference>
<evidence type="ECO:0000313" key="2">
    <source>
        <dbReference type="EMBL" id="MBP1919946.1"/>
    </source>
</evidence>
<keyword evidence="3" id="KW-1185">Reference proteome</keyword>
<organism evidence="2 3">
    <name type="scientific">Youngiibacter multivorans</name>
    <dbReference type="NCBI Taxonomy" id="937251"/>
    <lineage>
        <taxon>Bacteria</taxon>
        <taxon>Bacillati</taxon>
        <taxon>Bacillota</taxon>
        <taxon>Clostridia</taxon>
        <taxon>Eubacteriales</taxon>
        <taxon>Clostridiaceae</taxon>
        <taxon>Youngiibacter</taxon>
    </lineage>
</organism>
<evidence type="ECO:0000313" key="3">
    <source>
        <dbReference type="Proteomes" id="UP001519271"/>
    </source>
</evidence>
<sequence length="90" mass="9998">MLKNFFGIILGLLSLSLMERYVTYLDSVPDGNIVIRYLFMELGSTSSVVELELIATAFLVLAIVAAIGCAVLIYGTDRIKALWTRLRKRG</sequence>
<comment type="caution">
    <text evidence="2">The sequence shown here is derived from an EMBL/GenBank/DDBJ whole genome shotgun (WGS) entry which is preliminary data.</text>
</comment>
<dbReference type="EMBL" id="JAGGKC010000021">
    <property type="protein sequence ID" value="MBP1919946.1"/>
    <property type="molecule type" value="Genomic_DNA"/>
</dbReference>
<keyword evidence="1" id="KW-1133">Transmembrane helix</keyword>